<evidence type="ECO:0000313" key="3">
    <source>
        <dbReference type="Proteomes" id="UP000754563"/>
    </source>
</evidence>
<dbReference type="Gene3D" id="1.10.510.10">
    <property type="entry name" value="Transferase(Phosphotransferase) domain 1"/>
    <property type="match status" value="1"/>
</dbReference>
<keyword evidence="2" id="KW-0418">Kinase</keyword>
<dbReference type="PANTHER" id="PTHR44167">
    <property type="entry name" value="OVARIAN-SPECIFIC SERINE/THREONINE-PROTEIN KINASE LOK-RELATED"/>
    <property type="match status" value="1"/>
</dbReference>
<dbReference type="InterPro" id="IPR000719">
    <property type="entry name" value="Prot_kinase_dom"/>
</dbReference>
<dbReference type="AlphaFoldDB" id="A0A955RK41"/>
<dbReference type="GO" id="GO:0004674">
    <property type="term" value="F:protein serine/threonine kinase activity"/>
    <property type="evidence" value="ECO:0007669"/>
    <property type="project" value="UniProtKB-KW"/>
</dbReference>
<gene>
    <name evidence="2" type="ORF">KC717_01960</name>
</gene>
<accession>A0A955RK41</accession>
<proteinExistence type="predicted"/>
<protein>
    <submittedName>
        <fullName evidence="2">Serine/threonine protein kinase</fullName>
    </submittedName>
</protein>
<dbReference type="EMBL" id="JAGQLH010000017">
    <property type="protein sequence ID" value="MCA9385391.1"/>
    <property type="molecule type" value="Genomic_DNA"/>
</dbReference>
<evidence type="ECO:0000313" key="2">
    <source>
        <dbReference type="EMBL" id="MCA9385391.1"/>
    </source>
</evidence>
<dbReference type="InterPro" id="IPR008271">
    <property type="entry name" value="Ser/Thr_kinase_AS"/>
</dbReference>
<dbReference type="InterPro" id="IPR011009">
    <property type="entry name" value="Kinase-like_dom_sf"/>
</dbReference>
<dbReference type="Gene3D" id="3.30.200.20">
    <property type="entry name" value="Phosphorylase Kinase, domain 1"/>
    <property type="match status" value="1"/>
</dbReference>
<feature type="domain" description="Protein kinase" evidence="1">
    <location>
        <begin position="87"/>
        <end position="381"/>
    </location>
</feature>
<dbReference type="CDD" id="cd14014">
    <property type="entry name" value="STKc_PknB_like"/>
    <property type="match status" value="1"/>
</dbReference>
<sequence length="394" mass="43825">MVELNSIYKEIEEQSRHIETAIAALVSGEMNGEDLRFPATSSALEGLIGSDVKNAPIKLENAWFLSEPENRSWVNDEGEIPFSEGRYVVEGWGAKGAAGVVFKAWDRVRGDVVAIKVLSNTFLEALEIEPSEYLAEAQAVASLNHPHIVKIYDAFKGKVETDLVVDGSRRKKYESNTLLITEWAGIDLHVYLKQCNRKGVYPPIKRVRKLLREMSQAVDYVHQNDIVHRDIKPSNFLLSRNNGDDDIQVRLCDFGISSSVAPNGSYQIIGTPQYLDPVAITSGEYSDSSDNFAFAVTAFQLLFNVHPLKEEGVGLNSAGYYTGFMGLKEGDVMRANINRRTDLSDEAKATIEKIFLNALSLDKDRRYSTNQKLVDELEDALKLGAEVTLADIAE</sequence>
<dbReference type="PANTHER" id="PTHR44167:SF30">
    <property type="entry name" value="PHOSPHORYLASE KINASE"/>
    <property type="match status" value="1"/>
</dbReference>
<dbReference type="PROSITE" id="PS00108">
    <property type="entry name" value="PROTEIN_KINASE_ST"/>
    <property type="match status" value="1"/>
</dbReference>
<comment type="caution">
    <text evidence="2">The sequence shown here is derived from an EMBL/GenBank/DDBJ whole genome shotgun (WGS) entry which is preliminary data.</text>
</comment>
<keyword evidence="2" id="KW-0723">Serine/threonine-protein kinase</keyword>
<dbReference type="SMART" id="SM00220">
    <property type="entry name" value="S_TKc"/>
    <property type="match status" value="1"/>
</dbReference>
<organism evidence="2 3">
    <name type="scientific">Candidatus Dojkabacteria bacterium</name>
    <dbReference type="NCBI Taxonomy" id="2099670"/>
    <lineage>
        <taxon>Bacteria</taxon>
        <taxon>Candidatus Dojkabacteria</taxon>
    </lineage>
</organism>
<dbReference type="SUPFAM" id="SSF56112">
    <property type="entry name" value="Protein kinase-like (PK-like)"/>
    <property type="match status" value="1"/>
</dbReference>
<reference evidence="2" key="1">
    <citation type="submission" date="2020-04" db="EMBL/GenBank/DDBJ databases">
        <authorList>
            <person name="Zhang T."/>
        </authorList>
    </citation>
    <scope>NUCLEOTIDE SEQUENCE</scope>
    <source>
        <strain evidence="2">HKST-UBA11</strain>
    </source>
</reference>
<dbReference type="Proteomes" id="UP000754563">
    <property type="component" value="Unassembled WGS sequence"/>
</dbReference>
<dbReference type="Pfam" id="PF00069">
    <property type="entry name" value="Pkinase"/>
    <property type="match status" value="1"/>
</dbReference>
<name>A0A955RK41_9BACT</name>
<dbReference type="GO" id="GO:0005524">
    <property type="term" value="F:ATP binding"/>
    <property type="evidence" value="ECO:0007669"/>
    <property type="project" value="InterPro"/>
</dbReference>
<keyword evidence="2" id="KW-0808">Transferase</keyword>
<evidence type="ECO:0000259" key="1">
    <source>
        <dbReference type="PROSITE" id="PS50011"/>
    </source>
</evidence>
<dbReference type="PROSITE" id="PS50011">
    <property type="entry name" value="PROTEIN_KINASE_DOM"/>
    <property type="match status" value="1"/>
</dbReference>
<reference evidence="2" key="2">
    <citation type="journal article" date="2021" name="Microbiome">
        <title>Successional dynamics and alternative stable states in a saline activated sludge microbial community over 9 years.</title>
        <authorList>
            <person name="Wang Y."/>
            <person name="Ye J."/>
            <person name="Ju F."/>
            <person name="Liu L."/>
            <person name="Boyd J.A."/>
            <person name="Deng Y."/>
            <person name="Parks D.H."/>
            <person name="Jiang X."/>
            <person name="Yin X."/>
            <person name="Woodcroft B.J."/>
            <person name="Tyson G.W."/>
            <person name="Hugenholtz P."/>
            <person name="Polz M.F."/>
            <person name="Zhang T."/>
        </authorList>
    </citation>
    <scope>NUCLEOTIDE SEQUENCE</scope>
    <source>
        <strain evidence="2">HKST-UBA11</strain>
    </source>
</reference>